<dbReference type="AlphaFoldDB" id="A0A518DI91"/>
<reference evidence="1 2" key="1">
    <citation type="submission" date="2019-02" db="EMBL/GenBank/DDBJ databases">
        <title>Deep-cultivation of Planctomycetes and their phenomic and genomic characterization uncovers novel biology.</title>
        <authorList>
            <person name="Wiegand S."/>
            <person name="Jogler M."/>
            <person name="Boedeker C."/>
            <person name="Pinto D."/>
            <person name="Vollmers J."/>
            <person name="Rivas-Marin E."/>
            <person name="Kohn T."/>
            <person name="Peeters S.H."/>
            <person name="Heuer A."/>
            <person name="Rast P."/>
            <person name="Oberbeckmann S."/>
            <person name="Bunk B."/>
            <person name="Jeske O."/>
            <person name="Meyerdierks A."/>
            <person name="Storesund J.E."/>
            <person name="Kallscheuer N."/>
            <person name="Luecker S."/>
            <person name="Lage O.M."/>
            <person name="Pohl T."/>
            <person name="Merkel B.J."/>
            <person name="Hornburger P."/>
            <person name="Mueller R.-W."/>
            <person name="Bruemmer F."/>
            <person name="Labrenz M."/>
            <person name="Spormann A.M."/>
            <person name="Op den Camp H."/>
            <person name="Overmann J."/>
            <person name="Amann R."/>
            <person name="Jetten M.S.M."/>
            <person name="Mascher T."/>
            <person name="Medema M.H."/>
            <person name="Devos D.P."/>
            <person name="Kaster A.-K."/>
            <person name="Ovreas L."/>
            <person name="Rohde M."/>
            <person name="Galperin M.Y."/>
            <person name="Jogler C."/>
        </authorList>
    </citation>
    <scope>NUCLEOTIDE SEQUENCE [LARGE SCALE GENOMIC DNA]</scope>
    <source>
        <strain evidence="1 2">Pla175</strain>
    </source>
</reference>
<accession>A0A518DI91</accession>
<dbReference type="EMBL" id="CP036291">
    <property type="protein sequence ID" value="QDU91201.1"/>
    <property type="molecule type" value="Genomic_DNA"/>
</dbReference>
<gene>
    <name evidence="1" type="ORF">Pla175_46210</name>
</gene>
<evidence type="ECO:0000313" key="2">
    <source>
        <dbReference type="Proteomes" id="UP000317429"/>
    </source>
</evidence>
<protein>
    <submittedName>
        <fullName evidence="1">Uncharacterized protein</fullName>
    </submittedName>
</protein>
<name>A0A518DI91_9BACT</name>
<keyword evidence="2" id="KW-1185">Reference proteome</keyword>
<sequence length="80" mass="9066">MDSQQLPRAEPFYEIPLDNIVCGHLKRLSKNQRPFPWSTIKALTPENSAILQGYASSIAEKRGTFPVHLDAVFWIDRSPA</sequence>
<dbReference type="Proteomes" id="UP000317429">
    <property type="component" value="Chromosome"/>
</dbReference>
<dbReference type="KEGG" id="pnd:Pla175_46210"/>
<proteinExistence type="predicted"/>
<organism evidence="1 2">
    <name type="scientific">Pirellulimonas nuda</name>
    <dbReference type="NCBI Taxonomy" id="2528009"/>
    <lineage>
        <taxon>Bacteria</taxon>
        <taxon>Pseudomonadati</taxon>
        <taxon>Planctomycetota</taxon>
        <taxon>Planctomycetia</taxon>
        <taxon>Pirellulales</taxon>
        <taxon>Lacipirellulaceae</taxon>
        <taxon>Pirellulimonas</taxon>
    </lineage>
</organism>
<evidence type="ECO:0000313" key="1">
    <source>
        <dbReference type="EMBL" id="QDU91201.1"/>
    </source>
</evidence>